<dbReference type="EMBL" id="HBUF01535785">
    <property type="protein sequence ID" value="CAG6753259.1"/>
    <property type="molecule type" value="Transcribed_RNA"/>
</dbReference>
<sequence length="114" mass="12611">MFLTRRAFRLSSTRSGGMFLTSRASLLSSTRSMGMFLTRRILLSCVTAFSSCFPLVLFLKLSDFSVIPLLFNSLPIIIQADPLYVPLAKSVRAAGPFVQELSPGSAWRRAMNSD</sequence>
<proteinExistence type="predicted"/>
<dbReference type="AlphaFoldDB" id="A0A8D8ZST6"/>
<evidence type="ECO:0000313" key="1">
    <source>
        <dbReference type="EMBL" id="CAG6753259.1"/>
    </source>
</evidence>
<protein>
    <submittedName>
        <fullName evidence="1">Uncharacterized protein</fullName>
    </submittedName>
</protein>
<reference evidence="1" key="1">
    <citation type="submission" date="2021-05" db="EMBL/GenBank/DDBJ databases">
        <authorList>
            <person name="Alioto T."/>
            <person name="Alioto T."/>
            <person name="Gomez Garrido J."/>
        </authorList>
    </citation>
    <scope>NUCLEOTIDE SEQUENCE</scope>
</reference>
<organism evidence="1">
    <name type="scientific">Cacopsylla melanoneura</name>
    <dbReference type="NCBI Taxonomy" id="428564"/>
    <lineage>
        <taxon>Eukaryota</taxon>
        <taxon>Metazoa</taxon>
        <taxon>Ecdysozoa</taxon>
        <taxon>Arthropoda</taxon>
        <taxon>Hexapoda</taxon>
        <taxon>Insecta</taxon>
        <taxon>Pterygota</taxon>
        <taxon>Neoptera</taxon>
        <taxon>Paraneoptera</taxon>
        <taxon>Hemiptera</taxon>
        <taxon>Sternorrhyncha</taxon>
        <taxon>Psylloidea</taxon>
        <taxon>Psyllidae</taxon>
        <taxon>Psyllinae</taxon>
        <taxon>Cacopsylla</taxon>
    </lineage>
</organism>
<accession>A0A8D8ZST6</accession>
<name>A0A8D8ZST6_9HEMI</name>